<protein>
    <submittedName>
        <fullName evidence="1">Uncharacterized protein</fullName>
    </submittedName>
</protein>
<name>A0A3B0TE21_9ZZZZ</name>
<evidence type="ECO:0000313" key="1">
    <source>
        <dbReference type="EMBL" id="VAW16755.1"/>
    </source>
</evidence>
<accession>A0A3B0TE21</accession>
<organism evidence="1">
    <name type="scientific">hydrothermal vent metagenome</name>
    <dbReference type="NCBI Taxonomy" id="652676"/>
    <lineage>
        <taxon>unclassified sequences</taxon>
        <taxon>metagenomes</taxon>
        <taxon>ecological metagenomes</taxon>
    </lineage>
</organism>
<sequence length="64" mass="7051">MTERSRNLGSSLVITNPFQNQGAGSYPLPPQGLQLKIRFVASHPPLKSPCFFKASKVYCEQVGE</sequence>
<proteinExistence type="predicted"/>
<dbReference type="AlphaFoldDB" id="A0A3B0TE21"/>
<reference evidence="1" key="1">
    <citation type="submission" date="2018-06" db="EMBL/GenBank/DDBJ databases">
        <authorList>
            <person name="Zhirakovskaya E."/>
        </authorList>
    </citation>
    <scope>NUCLEOTIDE SEQUENCE</scope>
</reference>
<gene>
    <name evidence="1" type="ORF">MNBD_BACTEROID03-28</name>
</gene>
<dbReference type="EMBL" id="UOEL01000135">
    <property type="protein sequence ID" value="VAW16755.1"/>
    <property type="molecule type" value="Genomic_DNA"/>
</dbReference>